<dbReference type="Pfam" id="PF02666">
    <property type="entry name" value="PS_Dcarbxylase"/>
    <property type="match status" value="1"/>
</dbReference>
<dbReference type="STRING" id="53326.A0A016W4F9"/>
<keyword evidence="15" id="KW-1185">Reference proteome</keyword>
<proteinExistence type="predicted"/>
<dbReference type="Proteomes" id="UP000024635">
    <property type="component" value="Unassembled WGS sequence"/>
</dbReference>
<keyword evidence="5" id="KW-0210">Decarboxylase</keyword>
<comment type="pathway">
    <text evidence="2">Lipid metabolism.</text>
</comment>
<keyword evidence="8" id="KW-0456">Lyase</keyword>
<dbReference type="PANTHER" id="PTHR10067">
    <property type="entry name" value="PHOSPHATIDYLSERINE DECARBOXYLASE"/>
    <property type="match status" value="1"/>
</dbReference>
<gene>
    <name evidence="14" type="primary">Acey_s0001.g143</name>
    <name evidence="14" type="synonym">Acey-psd-1</name>
    <name evidence="14" type="ORF">Y032_0001g143</name>
</gene>
<evidence type="ECO:0000256" key="7">
    <source>
        <dbReference type="ARBA" id="ARBA00023209"/>
    </source>
</evidence>
<keyword evidence="9" id="KW-1208">Phospholipid metabolism</keyword>
<protein>
    <recommendedName>
        <fullName evidence="3">phosphatidylserine decarboxylase</fullName>
        <ecNumber evidence="3">4.1.1.65</ecNumber>
    </recommendedName>
</protein>
<evidence type="ECO:0000256" key="4">
    <source>
        <dbReference type="ARBA" id="ARBA00022516"/>
    </source>
</evidence>
<evidence type="ECO:0000256" key="12">
    <source>
        <dbReference type="ARBA" id="ARBA00045136"/>
    </source>
</evidence>
<feature type="compositionally biased region" description="Basic residues" evidence="13">
    <location>
        <begin position="350"/>
        <end position="359"/>
    </location>
</feature>
<dbReference type="EMBL" id="JARK01001337">
    <property type="protein sequence ID" value="EYC33888.1"/>
    <property type="molecule type" value="Genomic_DNA"/>
</dbReference>
<reference evidence="15" key="1">
    <citation type="journal article" date="2015" name="Nat. Genet.">
        <title>The genome and transcriptome of the zoonotic hookworm Ancylostoma ceylanicum identify infection-specific gene families.</title>
        <authorList>
            <person name="Schwarz E.M."/>
            <person name="Hu Y."/>
            <person name="Antoshechkin I."/>
            <person name="Miller M.M."/>
            <person name="Sternberg P.W."/>
            <person name="Aroian R.V."/>
        </authorList>
    </citation>
    <scope>NUCLEOTIDE SEQUENCE</scope>
    <source>
        <strain evidence="15">HY135</strain>
    </source>
</reference>
<dbReference type="GO" id="GO:0005739">
    <property type="term" value="C:mitochondrion"/>
    <property type="evidence" value="ECO:0007669"/>
    <property type="project" value="TreeGrafter"/>
</dbReference>
<comment type="pathway">
    <text evidence="11">Phospholipid metabolism; phosphatidylethanolamine biosynthesis.</text>
</comment>
<evidence type="ECO:0000256" key="9">
    <source>
        <dbReference type="ARBA" id="ARBA00023264"/>
    </source>
</evidence>
<evidence type="ECO:0000256" key="2">
    <source>
        <dbReference type="ARBA" id="ARBA00005189"/>
    </source>
</evidence>
<keyword evidence="6" id="KW-0443">Lipid metabolism</keyword>
<keyword evidence="7" id="KW-0594">Phospholipid biosynthesis</keyword>
<evidence type="ECO:0000256" key="6">
    <source>
        <dbReference type="ARBA" id="ARBA00023098"/>
    </source>
</evidence>
<comment type="function">
    <text evidence="12">Catalyzes the formation of phosphatidylethanolamine (PtdEtn) from phosphatidylserine (PtdSer). Plays a central role in phospholipid metabolism and in the interorganelle trafficking of phosphatidylserine. May be involved in lipid droplet biogenesis at the endoplasmic reticulum membrane.</text>
</comment>
<comment type="caution">
    <text evidence="14">The sequence shown here is derived from an EMBL/GenBank/DDBJ whole genome shotgun (WGS) entry which is preliminary data.</text>
</comment>
<evidence type="ECO:0000256" key="8">
    <source>
        <dbReference type="ARBA" id="ARBA00023239"/>
    </source>
</evidence>
<dbReference type="NCBIfam" id="TIGR00163">
    <property type="entry name" value="PS_decarb"/>
    <property type="match status" value="1"/>
</dbReference>
<evidence type="ECO:0000256" key="11">
    <source>
        <dbReference type="ARBA" id="ARBA00024326"/>
    </source>
</evidence>
<evidence type="ECO:0000256" key="1">
    <source>
        <dbReference type="ARBA" id="ARBA00001928"/>
    </source>
</evidence>
<sequence>MLTYCYLFTNGSGCLLLTAGSTRNGHSSVERRMSLAADWWGWAKWLTVSTIVIGSISYMGYLVTPDWREIVDSKHYYSNWKIRTYLSLPFNAASRLVGGIANREIPVWLREPILGFFARMYDCRMDEAIQSDFRAYRSFAAFFNRQLKKEVRPISASSLVSPADGVVLHYGKVEDGKIEYVKGHDYEVASFLGDVEMTQKDELDLYQVVIYLAPGNYHAFHSPTRWVAKMCRHVPGLLLSVRPSLLSHVPHLFCLNERVVLNGTWKHGFFSLSAVAATNVGDIVIDAEPSLRTNLVRRKKDKMLHTEVDMHSAYLPGDRVGEFRLGSTVVLGCPPESFNASTLKEEHGSRARAARSRRGVRLDRLPSSPPS</sequence>
<dbReference type="EC" id="4.1.1.65" evidence="3"/>
<name>A0A016W4F9_9BILA</name>
<comment type="cofactor">
    <cofactor evidence="1">
        <name>pyruvate</name>
        <dbReference type="ChEBI" id="CHEBI:15361"/>
    </cofactor>
</comment>
<evidence type="ECO:0000256" key="3">
    <source>
        <dbReference type="ARBA" id="ARBA00012243"/>
    </source>
</evidence>
<feature type="region of interest" description="Disordered" evidence="13">
    <location>
        <begin position="341"/>
        <end position="371"/>
    </location>
</feature>
<evidence type="ECO:0000313" key="15">
    <source>
        <dbReference type="Proteomes" id="UP000024635"/>
    </source>
</evidence>
<evidence type="ECO:0000256" key="5">
    <source>
        <dbReference type="ARBA" id="ARBA00022793"/>
    </source>
</evidence>
<evidence type="ECO:0000256" key="13">
    <source>
        <dbReference type="SAM" id="MobiDB-lite"/>
    </source>
</evidence>
<dbReference type="InterPro" id="IPR033177">
    <property type="entry name" value="PSD-B"/>
</dbReference>
<evidence type="ECO:0000313" key="14">
    <source>
        <dbReference type="EMBL" id="EYC33888.1"/>
    </source>
</evidence>
<dbReference type="UniPathway" id="UPA00558"/>
<keyword evidence="10" id="KW-0670">Pyruvate</keyword>
<dbReference type="AlphaFoldDB" id="A0A016W4F9"/>
<dbReference type="PANTHER" id="PTHR10067:SF6">
    <property type="entry name" value="PHOSPHATIDYLSERINE DECARBOXYLASE PROENZYME, MITOCHONDRIAL"/>
    <property type="match status" value="1"/>
</dbReference>
<accession>A0A016W4F9</accession>
<dbReference type="GO" id="GO:0006646">
    <property type="term" value="P:phosphatidylethanolamine biosynthetic process"/>
    <property type="evidence" value="ECO:0007669"/>
    <property type="project" value="UniProtKB-UniPathway"/>
</dbReference>
<evidence type="ECO:0000256" key="10">
    <source>
        <dbReference type="ARBA" id="ARBA00023317"/>
    </source>
</evidence>
<organism evidence="14 15">
    <name type="scientific">Ancylostoma ceylanicum</name>
    <dbReference type="NCBI Taxonomy" id="53326"/>
    <lineage>
        <taxon>Eukaryota</taxon>
        <taxon>Metazoa</taxon>
        <taxon>Ecdysozoa</taxon>
        <taxon>Nematoda</taxon>
        <taxon>Chromadorea</taxon>
        <taxon>Rhabditida</taxon>
        <taxon>Rhabditina</taxon>
        <taxon>Rhabditomorpha</taxon>
        <taxon>Strongyloidea</taxon>
        <taxon>Ancylostomatidae</taxon>
        <taxon>Ancylostomatinae</taxon>
        <taxon>Ancylostoma</taxon>
    </lineage>
</organism>
<dbReference type="InterPro" id="IPR003817">
    <property type="entry name" value="PS_Dcarbxylase"/>
</dbReference>
<dbReference type="OrthoDB" id="4330at2759"/>
<dbReference type="GO" id="GO:0004609">
    <property type="term" value="F:phosphatidylserine decarboxylase activity"/>
    <property type="evidence" value="ECO:0007669"/>
    <property type="project" value="UniProtKB-EC"/>
</dbReference>
<keyword evidence="4" id="KW-0444">Lipid biosynthesis</keyword>